<evidence type="ECO:0000313" key="7">
    <source>
        <dbReference type="Proteomes" id="UP000199584"/>
    </source>
</evidence>
<evidence type="ECO:0000256" key="3">
    <source>
        <dbReference type="ARBA" id="ARBA00023125"/>
    </source>
</evidence>
<evidence type="ECO:0000256" key="2">
    <source>
        <dbReference type="ARBA" id="ARBA00023015"/>
    </source>
</evidence>
<dbReference type="PANTHER" id="PTHR30126:SF39">
    <property type="entry name" value="HTH-TYPE TRANSCRIPTIONAL REGULATOR CYSL"/>
    <property type="match status" value="1"/>
</dbReference>
<dbReference type="AlphaFoldDB" id="A0A1I6E6T3"/>
<comment type="similarity">
    <text evidence="1">Belongs to the LysR transcriptional regulatory family.</text>
</comment>
<dbReference type="GO" id="GO:0003700">
    <property type="term" value="F:DNA-binding transcription factor activity"/>
    <property type="evidence" value="ECO:0007669"/>
    <property type="project" value="InterPro"/>
</dbReference>
<dbReference type="Pfam" id="PF00126">
    <property type="entry name" value="HTH_1"/>
    <property type="match status" value="1"/>
</dbReference>
<dbReference type="PRINTS" id="PR00039">
    <property type="entry name" value="HTHLYSR"/>
</dbReference>
<evidence type="ECO:0000256" key="1">
    <source>
        <dbReference type="ARBA" id="ARBA00009437"/>
    </source>
</evidence>
<organism evidence="6 7">
    <name type="scientific">Desulfoscipio geothermicus DSM 3669</name>
    <dbReference type="NCBI Taxonomy" id="1121426"/>
    <lineage>
        <taxon>Bacteria</taxon>
        <taxon>Bacillati</taxon>
        <taxon>Bacillota</taxon>
        <taxon>Clostridia</taxon>
        <taxon>Eubacteriales</taxon>
        <taxon>Desulfallaceae</taxon>
        <taxon>Desulfoscipio</taxon>
    </lineage>
</organism>
<dbReference type="InterPro" id="IPR036388">
    <property type="entry name" value="WH-like_DNA-bd_sf"/>
</dbReference>
<dbReference type="EMBL" id="FOYM01000028">
    <property type="protein sequence ID" value="SFR13459.1"/>
    <property type="molecule type" value="Genomic_DNA"/>
</dbReference>
<dbReference type="SUPFAM" id="SSF46785">
    <property type="entry name" value="Winged helix' DNA-binding domain"/>
    <property type="match status" value="1"/>
</dbReference>
<proteinExistence type="inferred from homology"/>
<evidence type="ECO:0000259" key="5">
    <source>
        <dbReference type="PROSITE" id="PS50931"/>
    </source>
</evidence>
<dbReference type="GO" id="GO:0000976">
    <property type="term" value="F:transcription cis-regulatory region binding"/>
    <property type="evidence" value="ECO:0007669"/>
    <property type="project" value="TreeGrafter"/>
</dbReference>
<reference evidence="7" key="1">
    <citation type="submission" date="2016-10" db="EMBL/GenBank/DDBJ databases">
        <authorList>
            <person name="Varghese N."/>
            <person name="Submissions S."/>
        </authorList>
    </citation>
    <scope>NUCLEOTIDE SEQUENCE [LARGE SCALE GENOMIC DNA]</scope>
    <source>
        <strain evidence="7">DSM 3669</strain>
    </source>
</reference>
<dbReference type="FunFam" id="1.10.10.10:FF:000001">
    <property type="entry name" value="LysR family transcriptional regulator"/>
    <property type="match status" value="1"/>
</dbReference>
<dbReference type="STRING" id="39060.SAMN05660706_1283"/>
<dbReference type="Gene3D" id="3.40.190.290">
    <property type="match status" value="1"/>
</dbReference>
<sequence>MLIAQLRNFTRAAAQLDMSQPAVSLQIKSLEEELNITLFERTEKKVVLTEAGRLLYPIAMQMIRQYNKIKAGIDDLREVKAGHLMLGAVPVAGECLLPLAIGGFREQYPGVTVSLQIGGSVKVARWLKEREVEMGIVGYPVKAEGVECEPWLTDHMVVVTPPWHPLKGEEVPLAALTNESIIVREVGSGSRQALEQQLLKHNVTLDQFSSVLELGSAQAAINAVRLGLGISVVSRWAAGELLEKGGLGEVSVPGVNLSYDLYLAWNRPDKESLAAKAFRSFIADEEMMQRFVNDLPLFRN</sequence>
<name>A0A1I6E6T3_9FIRM</name>
<evidence type="ECO:0000313" key="6">
    <source>
        <dbReference type="EMBL" id="SFR13459.1"/>
    </source>
</evidence>
<dbReference type="PROSITE" id="PS50931">
    <property type="entry name" value="HTH_LYSR"/>
    <property type="match status" value="1"/>
</dbReference>
<accession>A0A1I6E6T3</accession>
<dbReference type="SUPFAM" id="SSF53850">
    <property type="entry name" value="Periplasmic binding protein-like II"/>
    <property type="match status" value="1"/>
</dbReference>
<protein>
    <submittedName>
        <fullName evidence="6">DNA-binding transcriptional regulator, LysR family</fullName>
    </submittedName>
</protein>
<gene>
    <name evidence="6" type="ORF">SAMN05660706_1283</name>
</gene>
<dbReference type="PANTHER" id="PTHR30126">
    <property type="entry name" value="HTH-TYPE TRANSCRIPTIONAL REGULATOR"/>
    <property type="match status" value="1"/>
</dbReference>
<dbReference type="InterPro" id="IPR005119">
    <property type="entry name" value="LysR_subst-bd"/>
</dbReference>
<keyword evidence="4" id="KW-0804">Transcription</keyword>
<dbReference type="Proteomes" id="UP000199584">
    <property type="component" value="Unassembled WGS sequence"/>
</dbReference>
<dbReference type="InterPro" id="IPR036390">
    <property type="entry name" value="WH_DNA-bd_sf"/>
</dbReference>
<dbReference type="InterPro" id="IPR000847">
    <property type="entry name" value="LysR_HTH_N"/>
</dbReference>
<keyword evidence="3 6" id="KW-0238">DNA-binding</keyword>
<dbReference type="Gene3D" id="1.10.10.10">
    <property type="entry name" value="Winged helix-like DNA-binding domain superfamily/Winged helix DNA-binding domain"/>
    <property type="match status" value="1"/>
</dbReference>
<feature type="domain" description="HTH lysR-type" evidence="5">
    <location>
        <begin position="1"/>
        <end position="49"/>
    </location>
</feature>
<keyword evidence="2" id="KW-0805">Transcription regulation</keyword>
<keyword evidence="7" id="KW-1185">Reference proteome</keyword>
<evidence type="ECO:0000256" key="4">
    <source>
        <dbReference type="ARBA" id="ARBA00023163"/>
    </source>
</evidence>
<dbReference type="Pfam" id="PF03466">
    <property type="entry name" value="LysR_substrate"/>
    <property type="match status" value="1"/>
</dbReference>